<gene>
    <name evidence="4" type="ORF">HSR6_0269</name>
    <name evidence="3" type="ORF">HTSR_0283</name>
</gene>
<evidence type="ECO:0000313" key="6">
    <source>
        <dbReference type="Proteomes" id="UP000186165"/>
    </source>
</evidence>
<dbReference type="Proteomes" id="UP000186165">
    <property type="component" value="Chromosome"/>
</dbReference>
<feature type="domain" description="Actinobacteria/chloroflexi VLRF1 release factor" evidence="2">
    <location>
        <begin position="176"/>
        <end position="291"/>
    </location>
</feature>
<reference evidence="6" key="2">
    <citation type="submission" date="2016-08" db="EMBL/GenBank/DDBJ databases">
        <title>Discovery of first anaerobic lithoheterotrophic haloarchae widely represented in hypersaline habitats.</title>
        <authorList>
            <person name="Sorokin D.Y."/>
            <person name="Kublanov I.V."/>
            <person name="Roman P."/>
            <person name="Sinninghe Damste J.S."/>
            <person name="Golyshin P.N."/>
            <person name="Rojo D."/>
            <person name="Ciordia S."/>
            <person name="Mena Md.C."/>
            <person name="Ferrer M."/>
            <person name="Smedile F."/>
            <person name="Messina E."/>
            <person name="La Cono V."/>
            <person name="Yakimov M.M."/>
        </authorList>
    </citation>
    <scope>NUCLEOTIDE SEQUENCE [LARGE SCALE GENOMIC DNA]</scope>
    <source>
        <strain evidence="6">HSR6</strain>
    </source>
</reference>
<accession>A0A1D8S297</accession>
<dbReference type="EMBL" id="CP016070">
    <property type="protein sequence ID" value="AOW79484.1"/>
    <property type="molecule type" value="Genomic_DNA"/>
</dbReference>
<dbReference type="EMBL" id="CP016804">
    <property type="protein sequence ID" value="APE94736.1"/>
    <property type="molecule type" value="Genomic_DNA"/>
</dbReference>
<reference evidence="3 5" key="1">
    <citation type="submission" date="2016-06" db="EMBL/GenBank/DDBJ databases">
        <title>Discovery of anaerobic lithoheterotrophic haloarchaeon capable of sulfur respiration by hydrogen and formate.</title>
        <authorList>
            <person name="Sorokin D.Y."/>
            <person name="Kublanov I.V."/>
            <person name="Roman P."/>
            <person name="Sinninghe Damste J.S."/>
            <person name="Golyshin P.N."/>
            <person name="Rojo D."/>
            <person name="Ciordia S."/>
            <person name="Mena Md.C."/>
            <person name="Ferrer M."/>
            <person name="Smedile F."/>
            <person name="Messina E."/>
            <person name="La Cono V."/>
            <person name="Yakimov M.M."/>
        </authorList>
    </citation>
    <scope>NUCLEOTIDE SEQUENCE [LARGE SCALE GENOMIC DNA]</scope>
    <source>
        <strain evidence="3 5">HTSR1</strain>
    </source>
</reference>
<keyword evidence="1" id="KW-0175">Coiled coil</keyword>
<evidence type="ECO:0000313" key="4">
    <source>
        <dbReference type="EMBL" id="APE94736.1"/>
    </source>
</evidence>
<dbReference type="KEGG" id="hhsr:HSR6_0269"/>
<evidence type="ECO:0000259" key="2">
    <source>
        <dbReference type="Pfam" id="PF18859"/>
    </source>
</evidence>
<dbReference type="InterPro" id="IPR042226">
    <property type="entry name" value="eFR1_2_sf"/>
</dbReference>
<dbReference type="RefSeq" id="WP_070364250.1">
    <property type="nucleotide sequence ID" value="NZ_CP016070.1"/>
</dbReference>
<dbReference type="GeneID" id="30416794"/>
<name>A0A1D8S297_9EURY</name>
<feature type="coiled-coil region" evidence="1">
    <location>
        <begin position="8"/>
        <end position="70"/>
    </location>
</feature>
<evidence type="ECO:0000256" key="1">
    <source>
        <dbReference type="SAM" id="Coils"/>
    </source>
</evidence>
<dbReference type="OrthoDB" id="124486at2157"/>
<dbReference type="SUPFAM" id="SSF57997">
    <property type="entry name" value="Tropomyosin"/>
    <property type="match status" value="1"/>
</dbReference>
<evidence type="ECO:0000313" key="5">
    <source>
        <dbReference type="Proteomes" id="UP000185608"/>
    </source>
</evidence>
<dbReference type="SUPFAM" id="SSF53137">
    <property type="entry name" value="Translational machinery components"/>
    <property type="match status" value="1"/>
</dbReference>
<dbReference type="Pfam" id="PF18859">
    <property type="entry name" value="acVLRF1"/>
    <property type="match status" value="1"/>
</dbReference>
<organism evidence="3 5">
    <name type="scientific">Halodesulfurarchaeum formicicum</name>
    <dbReference type="NCBI Taxonomy" id="1873524"/>
    <lineage>
        <taxon>Archaea</taxon>
        <taxon>Methanobacteriati</taxon>
        <taxon>Methanobacteriota</taxon>
        <taxon>Stenosarchaea group</taxon>
        <taxon>Halobacteria</taxon>
        <taxon>Halobacteriales</taxon>
        <taxon>Halobacteriaceae</taxon>
        <taxon>Halodesulfurarchaeum</taxon>
    </lineage>
</organism>
<keyword evidence="6" id="KW-1185">Reference proteome</keyword>
<reference evidence="4" key="3">
    <citation type="journal article" date="2017" name="ISME J.">
        <title>Discovery of anaerobic lithoheterotrophic haloarchaea, ubiquitous in hypersaline habitats.</title>
        <authorList>
            <person name="Sorokin D.Y."/>
            <person name="Messina E."/>
            <person name="Smedile F."/>
            <person name="Roman P."/>
            <person name="Damste J.S.S."/>
            <person name="Ciordia S."/>
            <person name="Mena M.C."/>
            <person name="Ferrer M."/>
            <person name="Golyshin P.N."/>
            <person name="Kublanov I.V."/>
            <person name="Samarov N.I."/>
            <person name="Toshchakov S.V."/>
            <person name="La Cono V."/>
            <person name="Yakimov M.M."/>
        </authorList>
    </citation>
    <scope>NUCLEOTIDE SEQUENCE</scope>
    <source>
        <strain evidence="4">HSR6</strain>
    </source>
</reference>
<proteinExistence type="predicted"/>
<dbReference type="KEGG" id="halh:HTSR_0283"/>
<dbReference type="Proteomes" id="UP000185608">
    <property type="component" value="Chromosome"/>
</dbReference>
<protein>
    <recommendedName>
        <fullName evidence="2">Actinobacteria/chloroflexi VLRF1 release factor domain-containing protein</fullName>
    </recommendedName>
</protein>
<dbReference type="Gene3D" id="1.20.5.340">
    <property type="match status" value="1"/>
</dbReference>
<evidence type="ECO:0000313" key="3">
    <source>
        <dbReference type="EMBL" id="AOW79484.1"/>
    </source>
</evidence>
<dbReference type="InterPro" id="IPR040783">
    <property type="entry name" value="VLRF1"/>
</dbReference>
<accession>A0A1J1AAB3</accession>
<sequence>MLDRLLGRAALKERIETLAEERSSLEAQLESADENRRAAERARQEAEARVNRLEDRITELEDRVKRAEGGERTVQFRGELALRGDRLETVLSRLESFRAGPDGAMTAMVEGSPPEPVRDVLGDRTPLVGRAAPALVFADDETLLSVALRPPVPPAHFVEFDTSFHVDRDWFQPRGRYTLALVRADLFAMGTYEDREQVAYEGFRSDVKGDHSKGGFSQARFERRRDQQIESHLEKAHEALSAATEPLYVVGESTLLSEFESEATVTRPVDATGAPREALADAVDRFWRTKLYLL</sequence>
<dbReference type="STRING" id="1873524.HSR6_0269"/>
<dbReference type="AlphaFoldDB" id="A0A1D8S297"/>
<dbReference type="Gene3D" id="3.30.420.60">
    <property type="entry name" value="eRF1 domain 2"/>
    <property type="match status" value="1"/>
</dbReference>